<dbReference type="SMART" id="SM00347">
    <property type="entry name" value="HTH_MARR"/>
    <property type="match status" value="1"/>
</dbReference>
<evidence type="ECO:0000313" key="3">
    <source>
        <dbReference type="Proteomes" id="UP000198937"/>
    </source>
</evidence>
<organism evidence="2 3">
    <name type="scientific">Micromonospora yangpuensis</name>
    <dbReference type="NCBI Taxonomy" id="683228"/>
    <lineage>
        <taxon>Bacteria</taxon>
        <taxon>Bacillati</taxon>
        <taxon>Actinomycetota</taxon>
        <taxon>Actinomycetes</taxon>
        <taxon>Micromonosporales</taxon>
        <taxon>Micromonosporaceae</taxon>
        <taxon>Micromonospora</taxon>
    </lineage>
</organism>
<dbReference type="InterPro" id="IPR000835">
    <property type="entry name" value="HTH_MarR-typ"/>
</dbReference>
<evidence type="ECO:0000259" key="1">
    <source>
        <dbReference type="PROSITE" id="PS50995"/>
    </source>
</evidence>
<accession>A0A1C6VH84</accession>
<dbReference type="InterPro" id="IPR036388">
    <property type="entry name" value="WH-like_DNA-bd_sf"/>
</dbReference>
<dbReference type="RefSeq" id="WP_229688259.1">
    <property type="nucleotide sequence ID" value="NZ_BMMJ01000003.1"/>
</dbReference>
<sequence>MTPRWLNDREDRAWRGFQAMRAELTAHLARQLAQQNGLTEAEYAILATVSEAPGRRLRARELCKLLGWERSRLSHQIARMENRGTVRRAASADDRRGFDVVLTTAGVAAIDAAAPQHVAAVRHCFADLLTPAQLDTLGDIADIITNHLDSEHEAPACGG</sequence>
<gene>
    <name evidence="2" type="ORF">GA0070617_5839</name>
</gene>
<keyword evidence="3" id="KW-1185">Reference proteome</keyword>
<dbReference type="PANTHER" id="PTHR33164">
    <property type="entry name" value="TRANSCRIPTIONAL REGULATOR, MARR FAMILY"/>
    <property type="match status" value="1"/>
</dbReference>
<dbReference type="Gene3D" id="1.10.10.10">
    <property type="entry name" value="Winged helix-like DNA-binding domain superfamily/Winged helix DNA-binding domain"/>
    <property type="match status" value="1"/>
</dbReference>
<reference evidence="2 3" key="1">
    <citation type="submission" date="2016-06" db="EMBL/GenBank/DDBJ databases">
        <authorList>
            <person name="Kjaerup R.B."/>
            <person name="Dalgaard T.S."/>
            <person name="Juul-Madsen H.R."/>
        </authorList>
    </citation>
    <scope>NUCLEOTIDE SEQUENCE [LARGE SCALE GENOMIC DNA]</scope>
    <source>
        <strain evidence="2 3">DSM 45577</strain>
    </source>
</reference>
<dbReference type="AlphaFoldDB" id="A0A1C6VH84"/>
<dbReference type="InterPro" id="IPR039422">
    <property type="entry name" value="MarR/SlyA-like"/>
</dbReference>
<dbReference type="STRING" id="683228.GA0070617_5839"/>
<dbReference type="Pfam" id="PF12802">
    <property type="entry name" value="MarR_2"/>
    <property type="match status" value="1"/>
</dbReference>
<evidence type="ECO:0000313" key="2">
    <source>
        <dbReference type="EMBL" id="SCL65689.1"/>
    </source>
</evidence>
<dbReference type="GO" id="GO:0006950">
    <property type="term" value="P:response to stress"/>
    <property type="evidence" value="ECO:0007669"/>
    <property type="project" value="TreeGrafter"/>
</dbReference>
<dbReference type="InterPro" id="IPR036390">
    <property type="entry name" value="WH_DNA-bd_sf"/>
</dbReference>
<dbReference type="PROSITE" id="PS50995">
    <property type="entry name" value="HTH_MARR_2"/>
    <property type="match status" value="1"/>
</dbReference>
<proteinExistence type="predicted"/>
<dbReference type="PANTHER" id="PTHR33164:SF99">
    <property type="entry name" value="MARR FAMILY REGULATORY PROTEIN"/>
    <property type="match status" value="1"/>
</dbReference>
<dbReference type="GO" id="GO:0003700">
    <property type="term" value="F:DNA-binding transcription factor activity"/>
    <property type="evidence" value="ECO:0007669"/>
    <property type="project" value="InterPro"/>
</dbReference>
<name>A0A1C6VH84_9ACTN</name>
<dbReference type="Proteomes" id="UP000198937">
    <property type="component" value="Unassembled WGS sequence"/>
</dbReference>
<dbReference type="EMBL" id="FMIA01000002">
    <property type="protein sequence ID" value="SCL65689.1"/>
    <property type="molecule type" value="Genomic_DNA"/>
</dbReference>
<protein>
    <submittedName>
        <fullName evidence="2">Transcriptional regulator, MarR family</fullName>
    </submittedName>
</protein>
<dbReference type="SUPFAM" id="SSF46785">
    <property type="entry name" value="Winged helix' DNA-binding domain"/>
    <property type="match status" value="1"/>
</dbReference>
<feature type="domain" description="HTH marR-type" evidence="1">
    <location>
        <begin position="1"/>
        <end position="146"/>
    </location>
</feature>